<feature type="compositionally biased region" description="Basic and acidic residues" evidence="1">
    <location>
        <begin position="173"/>
        <end position="189"/>
    </location>
</feature>
<evidence type="ECO:0000256" key="1">
    <source>
        <dbReference type="SAM" id="MobiDB-lite"/>
    </source>
</evidence>
<reference evidence="2 3" key="1">
    <citation type="submission" date="2018-09" db="EMBL/GenBank/DDBJ databases">
        <authorList>
            <person name="Zhu H."/>
        </authorList>
    </citation>
    <scope>NUCLEOTIDE SEQUENCE [LARGE SCALE GENOMIC DNA]</scope>
    <source>
        <strain evidence="2 3">K2W22B-5</strain>
    </source>
</reference>
<dbReference type="Gene3D" id="3.30.300.180">
    <property type="match status" value="1"/>
</dbReference>
<gene>
    <name evidence="2" type="ORF">D3877_11920</name>
</gene>
<keyword evidence="3" id="KW-1185">Reference proteome</keyword>
<comment type="caution">
    <text evidence="2">The sequence shown here is derived from an EMBL/GenBank/DDBJ whole genome shotgun (WGS) entry which is preliminary data.</text>
</comment>
<evidence type="ECO:0000313" key="2">
    <source>
        <dbReference type="EMBL" id="RJF80935.1"/>
    </source>
</evidence>
<dbReference type="Pfam" id="PF07120">
    <property type="entry name" value="DUF1376"/>
    <property type="match status" value="1"/>
</dbReference>
<protein>
    <submittedName>
        <fullName evidence="2">DUF1376 domain-containing protein</fullName>
    </submittedName>
</protein>
<dbReference type="RefSeq" id="WP_119831028.1">
    <property type="nucleotide sequence ID" value="NZ_QYUL01000002.1"/>
</dbReference>
<evidence type="ECO:0000313" key="3">
    <source>
        <dbReference type="Proteomes" id="UP000283458"/>
    </source>
</evidence>
<dbReference type="InterPro" id="IPR010781">
    <property type="entry name" value="DUF1376"/>
</dbReference>
<dbReference type="EMBL" id="QYUL01000002">
    <property type="protein sequence ID" value="RJF80935.1"/>
    <property type="molecule type" value="Genomic_DNA"/>
</dbReference>
<organism evidence="2 3">
    <name type="scientific">Azospirillum cavernae</name>
    <dbReference type="NCBI Taxonomy" id="2320860"/>
    <lineage>
        <taxon>Bacteria</taxon>
        <taxon>Pseudomonadati</taxon>
        <taxon>Pseudomonadota</taxon>
        <taxon>Alphaproteobacteria</taxon>
        <taxon>Rhodospirillales</taxon>
        <taxon>Azospirillaceae</taxon>
        <taxon>Azospirillum</taxon>
    </lineage>
</organism>
<dbReference type="AlphaFoldDB" id="A0A418VUW5"/>
<dbReference type="InterPro" id="IPR038454">
    <property type="entry name" value="DnaA_N_sf"/>
</dbReference>
<feature type="region of interest" description="Disordered" evidence="1">
    <location>
        <begin position="120"/>
        <end position="223"/>
    </location>
</feature>
<proteinExistence type="predicted"/>
<accession>A0A418VUW5</accession>
<sequence length="400" mass="43171">MATEPLPDPLVPAEIDIAKLDGFMLDTRRVLSSELLALSSGDEFKAAVTLWCRAWQQRPAASLPNNPAILASFAGVTPQRWAKIKDMALRGFILCSDGRLYHKVLAEDALRAWEALTKRHDRTKKATEARKKGRDGDRDDERHDAANEPRYDKRHVDRDDVRNDPRNVVPTVVRDRTGRDGTGEKKKESLAGGGNREAARPPPDDPGDGDLGADGPGADPNDGVLAIRRGVAAAFERWFDEPDRPFSPADDELFAAWVETGTQRGLSPADSAAAAVEEVQRQFQRLEGKGASQPRSLRAVLDADVRAAIRGAKPVKPSAPGKPPATVPPPYAGHFEPVEFAAWIAPCVVSVADGVATIVAPTRRDRDWVAQRLEAKLRAALGVDAVEVVVAAAAPRSAAA</sequence>
<dbReference type="Proteomes" id="UP000283458">
    <property type="component" value="Unassembled WGS sequence"/>
</dbReference>
<feature type="compositionally biased region" description="Basic and acidic residues" evidence="1">
    <location>
        <begin position="124"/>
        <end position="165"/>
    </location>
</feature>
<dbReference type="OrthoDB" id="7211084at2"/>
<name>A0A418VUW5_9PROT</name>